<protein>
    <recommendedName>
        <fullName evidence="15">ATP-dependent helicase Rep</fullName>
    </recommendedName>
    <alternativeName>
        <fullName evidence="16">RepP</fullName>
    </alternativeName>
</protein>
<dbReference type="GO" id="GO:0046872">
    <property type="term" value="F:metal ion binding"/>
    <property type="evidence" value="ECO:0007669"/>
    <property type="project" value="UniProtKB-KW"/>
</dbReference>
<proteinExistence type="inferred from homology"/>
<evidence type="ECO:0000256" key="16">
    <source>
        <dbReference type="ARBA" id="ARBA00032243"/>
    </source>
</evidence>
<evidence type="ECO:0000256" key="12">
    <source>
        <dbReference type="ARBA" id="ARBA00023124"/>
    </source>
</evidence>
<comment type="catalytic activity">
    <reaction evidence="17">
        <text>ATP + H2O = ADP + phosphate + H(+)</text>
        <dbReference type="Rhea" id="RHEA:13065"/>
        <dbReference type="ChEBI" id="CHEBI:15377"/>
        <dbReference type="ChEBI" id="CHEBI:15378"/>
        <dbReference type="ChEBI" id="CHEBI:30616"/>
        <dbReference type="ChEBI" id="CHEBI:43474"/>
        <dbReference type="ChEBI" id="CHEBI:456216"/>
    </reaction>
</comment>
<keyword evidence="4" id="KW-0808">Transferase</keyword>
<comment type="cofactor">
    <cofactor evidence="1">
        <name>Mn(2+)</name>
        <dbReference type="ChEBI" id="CHEBI:29035"/>
    </cofactor>
</comment>
<dbReference type="InterPro" id="IPR000605">
    <property type="entry name" value="Helicase_SF3_ssDNA/RNA_vir"/>
</dbReference>
<keyword evidence="7" id="KW-0540">Nuclease</keyword>
<reference evidence="19 20" key="1">
    <citation type="journal article" date="2018" name="PeerJ">
        <title>Virus discovery in all three major lineages of terrestrial arthropods highlights the diversity of single-stranded DNA viruses associated with invertebrates.</title>
        <authorList>
            <person name="Rosario K."/>
            <person name="Mettel K.A."/>
            <person name="Benner B.E."/>
            <person name="Johnson R."/>
            <person name="Scott C."/>
            <person name="Yusseff-Vanegas S.Z."/>
            <person name="Baker C.C."/>
            <person name="Cassill D.L."/>
            <person name="Storer C."/>
            <person name="Varsani A."/>
            <person name="Breitbart M."/>
        </authorList>
    </citation>
    <scope>NUCLEOTIDE SEQUENCE [LARGE SCALE GENOMIC DNA]</scope>
    <source>
        <strain evidence="19">I0180_G7-G12</strain>
    </source>
</reference>
<dbReference type="InterPro" id="IPR027417">
    <property type="entry name" value="P-loop_NTPase"/>
</dbReference>
<evidence type="ECO:0000256" key="15">
    <source>
        <dbReference type="ARBA" id="ARBA00030754"/>
    </source>
</evidence>
<comment type="similarity">
    <text evidence="3">Belongs to the nanoviruses/circoviruses replication-associated protein family.</text>
</comment>
<keyword evidence="11" id="KW-0378">Hydrolase</keyword>
<dbReference type="GO" id="GO:0003677">
    <property type="term" value="F:DNA binding"/>
    <property type="evidence" value="ECO:0007669"/>
    <property type="project" value="UniProtKB-KW"/>
</dbReference>
<evidence type="ECO:0000256" key="5">
    <source>
        <dbReference type="ARBA" id="ARBA00022695"/>
    </source>
</evidence>
<evidence type="ECO:0000256" key="10">
    <source>
        <dbReference type="ARBA" id="ARBA00022759"/>
    </source>
</evidence>
<evidence type="ECO:0000256" key="2">
    <source>
        <dbReference type="ARBA" id="ARBA00004147"/>
    </source>
</evidence>
<dbReference type="GO" id="GO:0006260">
    <property type="term" value="P:DNA replication"/>
    <property type="evidence" value="ECO:0007669"/>
    <property type="project" value="UniProtKB-KW"/>
</dbReference>
<keyword evidence="12" id="KW-0190">Covalent protein-DNA linkage</keyword>
<accession>A0A346BPB6</accession>
<dbReference type="Proteomes" id="UP000281281">
    <property type="component" value="Segment"/>
</dbReference>
<dbReference type="Gene3D" id="3.40.50.300">
    <property type="entry name" value="P-loop containing nucleotide triphosphate hydrolases"/>
    <property type="match status" value="1"/>
</dbReference>
<keyword evidence="5" id="KW-0548">Nucleotidyltransferase</keyword>
<dbReference type="InterPro" id="IPR049912">
    <property type="entry name" value="CRESS_DNA_REP"/>
</dbReference>
<dbReference type="GO" id="GO:0004519">
    <property type="term" value="F:endonuclease activity"/>
    <property type="evidence" value="ECO:0007669"/>
    <property type="project" value="UniProtKB-KW"/>
</dbReference>
<evidence type="ECO:0000256" key="1">
    <source>
        <dbReference type="ARBA" id="ARBA00001936"/>
    </source>
</evidence>
<dbReference type="GO" id="GO:0003724">
    <property type="term" value="F:RNA helicase activity"/>
    <property type="evidence" value="ECO:0007669"/>
    <property type="project" value="InterPro"/>
</dbReference>
<dbReference type="Gene3D" id="3.40.1310.20">
    <property type="match status" value="1"/>
</dbReference>
<dbReference type="GO" id="GO:0042025">
    <property type="term" value="C:host cell nucleus"/>
    <property type="evidence" value="ECO:0007669"/>
    <property type="project" value="UniProtKB-SubCell"/>
</dbReference>
<keyword evidence="14" id="KW-0511">Multifunctional enzyme</keyword>
<keyword evidence="9" id="KW-0547">Nucleotide-binding</keyword>
<keyword evidence="13" id="KW-0238">DNA-binding</keyword>
<dbReference type="GO" id="GO:0003723">
    <property type="term" value="F:RNA binding"/>
    <property type="evidence" value="ECO:0007669"/>
    <property type="project" value="InterPro"/>
</dbReference>
<sequence length="270" mass="32023">MRFRHWIGTSFNLESIPDDESTIKQIAYQRERCPETNRLHLQFCISFTNPRTMDGVKRYIGDQSAHLEPCRNLRKGLEYCNKSESFVDNRFSRFNTDAQDAPDDFREFTELQLWQKYPNWMLKHGTQVRRYYQICQEVPQTREKPVCYIFWGPAGTGKSYSARHWLGDQLYIKPPGNFWIGYNGEKAVLFDDYYSSEKYDDLLRWISENPIHVSIKGSSTPLKAIKFAFTSNMNPRSWHSKIEDHSALFRRITKCFFCTDKCFSLDNLHE</sequence>
<keyword evidence="10" id="KW-0255">Endonuclease</keyword>
<keyword evidence="8" id="KW-0479">Metal-binding</keyword>
<evidence type="ECO:0000313" key="19">
    <source>
        <dbReference type="EMBL" id="AXL65913.1"/>
    </source>
</evidence>
<evidence type="ECO:0000256" key="7">
    <source>
        <dbReference type="ARBA" id="ARBA00022722"/>
    </source>
</evidence>
<evidence type="ECO:0000256" key="9">
    <source>
        <dbReference type="ARBA" id="ARBA00022741"/>
    </source>
</evidence>
<evidence type="ECO:0000256" key="3">
    <source>
        <dbReference type="ARBA" id="ARBA00008545"/>
    </source>
</evidence>
<evidence type="ECO:0000313" key="20">
    <source>
        <dbReference type="Proteomes" id="UP000281281"/>
    </source>
</evidence>
<evidence type="ECO:0000256" key="8">
    <source>
        <dbReference type="ARBA" id="ARBA00022723"/>
    </source>
</evidence>
<evidence type="ECO:0000256" key="11">
    <source>
        <dbReference type="ARBA" id="ARBA00022801"/>
    </source>
</evidence>
<name>A0A346BPB6_9VIRU</name>
<dbReference type="GO" id="GO:0016779">
    <property type="term" value="F:nucleotidyltransferase activity"/>
    <property type="evidence" value="ECO:0007669"/>
    <property type="project" value="UniProtKB-KW"/>
</dbReference>
<dbReference type="GO" id="GO:0016787">
    <property type="term" value="F:hydrolase activity"/>
    <property type="evidence" value="ECO:0007669"/>
    <property type="project" value="UniProtKB-KW"/>
</dbReference>
<evidence type="ECO:0000256" key="6">
    <source>
        <dbReference type="ARBA" id="ARBA00022705"/>
    </source>
</evidence>
<evidence type="ECO:0000256" key="17">
    <source>
        <dbReference type="ARBA" id="ARBA00049360"/>
    </source>
</evidence>
<dbReference type="PROSITE" id="PS52020">
    <property type="entry name" value="CRESS_DNA_REP"/>
    <property type="match status" value="1"/>
</dbReference>
<dbReference type="EMBL" id="MH545526">
    <property type="protein sequence ID" value="AXL65913.1"/>
    <property type="molecule type" value="Genomic_DNA"/>
</dbReference>
<evidence type="ECO:0000256" key="14">
    <source>
        <dbReference type="ARBA" id="ARBA00023268"/>
    </source>
</evidence>
<evidence type="ECO:0000259" key="18">
    <source>
        <dbReference type="PROSITE" id="PS52020"/>
    </source>
</evidence>
<evidence type="ECO:0000256" key="13">
    <source>
        <dbReference type="ARBA" id="ARBA00023125"/>
    </source>
</evidence>
<comment type="subcellular location">
    <subcellularLocation>
        <location evidence="2">Host nucleus</location>
    </subcellularLocation>
</comment>
<dbReference type="GO" id="GO:0000166">
    <property type="term" value="F:nucleotide binding"/>
    <property type="evidence" value="ECO:0007669"/>
    <property type="project" value="UniProtKB-KW"/>
</dbReference>
<dbReference type="SUPFAM" id="SSF52540">
    <property type="entry name" value="P-loop containing nucleoside triphosphate hydrolases"/>
    <property type="match status" value="1"/>
</dbReference>
<keyword evidence="6" id="KW-0235">DNA replication</keyword>
<organism evidence="19 20">
    <name type="scientific">Cricket associated circular virus 1</name>
    <dbReference type="NCBI Taxonomy" id="2293276"/>
    <lineage>
        <taxon>Viruses</taxon>
        <taxon>Volvovirus</taxon>
    </lineage>
</organism>
<dbReference type="Pfam" id="PF00910">
    <property type="entry name" value="RNA_helicase"/>
    <property type="match status" value="1"/>
</dbReference>
<feature type="domain" description="CRESS-DNA virus Rep endonuclease" evidence="18">
    <location>
        <begin position="1"/>
        <end position="94"/>
    </location>
</feature>
<evidence type="ECO:0000256" key="4">
    <source>
        <dbReference type="ARBA" id="ARBA00022679"/>
    </source>
</evidence>